<keyword evidence="2" id="KW-1185">Reference proteome</keyword>
<protein>
    <submittedName>
        <fullName evidence="1">Uncharacterized protein</fullName>
    </submittedName>
</protein>
<name>A0ACC1JM81_9FUNG</name>
<evidence type="ECO:0000313" key="1">
    <source>
        <dbReference type="EMBL" id="KAJ2763502.1"/>
    </source>
</evidence>
<proteinExistence type="predicted"/>
<organism evidence="1 2">
    <name type="scientific">Coemansia nantahalensis</name>
    <dbReference type="NCBI Taxonomy" id="2789366"/>
    <lineage>
        <taxon>Eukaryota</taxon>
        <taxon>Fungi</taxon>
        <taxon>Fungi incertae sedis</taxon>
        <taxon>Zoopagomycota</taxon>
        <taxon>Kickxellomycotina</taxon>
        <taxon>Kickxellomycetes</taxon>
        <taxon>Kickxellales</taxon>
        <taxon>Kickxellaceae</taxon>
        <taxon>Coemansia</taxon>
    </lineage>
</organism>
<reference evidence="1" key="1">
    <citation type="submission" date="2022-07" db="EMBL/GenBank/DDBJ databases">
        <title>Phylogenomic reconstructions and comparative analyses of Kickxellomycotina fungi.</title>
        <authorList>
            <person name="Reynolds N.K."/>
            <person name="Stajich J.E."/>
            <person name="Barry K."/>
            <person name="Grigoriev I.V."/>
            <person name="Crous P."/>
            <person name="Smith M.E."/>
        </authorList>
    </citation>
    <scope>NUCLEOTIDE SEQUENCE</scope>
    <source>
        <strain evidence="1">CBS 109366</strain>
    </source>
</reference>
<dbReference type="EMBL" id="JANBUJ010002729">
    <property type="protein sequence ID" value="KAJ2763502.1"/>
    <property type="molecule type" value="Genomic_DNA"/>
</dbReference>
<accession>A0ACC1JM81</accession>
<evidence type="ECO:0000313" key="2">
    <source>
        <dbReference type="Proteomes" id="UP001140234"/>
    </source>
</evidence>
<comment type="caution">
    <text evidence="1">The sequence shown here is derived from an EMBL/GenBank/DDBJ whole genome shotgun (WGS) entry which is preliminary data.</text>
</comment>
<gene>
    <name evidence="1" type="ORF">IWQ57_005550</name>
</gene>
<dbReference type="Proteomes" id="UP001140234">
    <property type="component" value="Unassembled WGS sequence"/>
</dbReference>
<sequence length="251" mass="25838">MLARSAFSALRASCARRSWPIASGRGYTSSSGDGDSKPPGADTGSSSSSSTQSPAAASGDEASSVHTPLISLLDNLGAKAAQSRSTAAAPRTSTRYRDLLAASPLIKGDFVGLSGTGRYGGSVDAGPNMDAENPMHKLVLHVHASSNNTVLSLTDALGRVIVNSSGGAVGFKKAQRAGFEAAYQATASIANTVKERGIDVRKIEIRLKGFGAGREAAFKAVNSLTDWAVCAVSDVTPVPFNGCRPKKARRL</sequence>